<reference evidence="1" key="1">
    <citation type="submission" date="2022-04" db="EMBL/GenBank/DDBJ databases">
        <title>Genome of the entomopathogenic fungus Entomophthora muscae.</title>
        <authorList>
            <person name="Elya C."/>
            <person name="Lovett B.R."/>
            <person name="Lee E."/>
            <person name="Macias A.M."/>
            <person name="Hajek A.E."/>
            <person name="De Bivort B.L."/>
            <person name="Kasson M.T."/>
            <person name="De Fine Licht H.H."/>
            <person name="Stajich J.E."/>
        </authorList>
    </citation>
    <scope>NUCLEOTIDE SEQUENCE</scope>
    <source>
        <strain evidence="1">Berkeley</strain>
    </source>
</reference>
<name>A0ACC2UPZ7_9FUNG</name>
<protein>
    <submittedName>
        <fullName evidence="1">Uncharacterized protein</fullName>
    </submittedName>
</protein>
<dbReference type="EMBL" id="QTSX02000072">
    <property type="protein sequence ID" value="KAJ9089002.1"/>
    <property type="molecule type" value="Genomic_DNA"/>
</dbReference>
<comment type="caution">
    <text evidence="1">The sequence shown here is derived from an EMBL/GenBank/DDBJ whole genome shotgun (WGS) entry which is preliminary data.</text>
</comment>
<evidence type="ECO:0000313" key="2">
    <source>
        <dbReference type="Proteomes" id="UP001165960"/>
    </source>
</evidence>
<sequence length="214" mass="24528">MSEAKDVHAYYCFDVLKNFLATYEKPRYSDSDIDVHGASALSSINEMFENKDYPLFVTWTTSKRSMDELRGCIGNFEPMPLYTGLKDYALVSALRDTRFSPVKGTELADLSCSVSLLVNFEQAKDCYDWEIGTHGIRIVYKDRNGRSCSSTYLPEVAEEQGWDKPETLRSLMQKGGFRGEILDSDLKNVKLTRYQSHKVKVTYAQYQDFLLGRK</sequence>
<evidence type="ECO:0000313" key="1">
    <source>
        <dbReference type="EMBL" id="KAJ9089002.1"/>
    </source>
</evidence>
<accession>A0ACC2UPZ7</accession>
<keyword evidence="2" id="KW-1185">Reference proteome</keyword>
<organism evidence="1 2">
    <name type="scientific">Entomophthora muscae</name>
    <dbReference type="NCBI Taxonomy" id="34485"/>
    <lineage>
        <taxon>Eukaryota</taxon>
        <taxon>Fungi</taxon>
        <taxon>Fungi incertae sedis</taxon>
        <taxon>Zoopagomycota</taxon>
        <taxon>Entomophthoromycotina</taxon>
        <taxon>Entomophthoromycetes</taxon>
        <taxon>Entomophthorales</taxon>
        <taxon>Entomophthoraceae</taxon>
        <taxon>Entomophthora</taxon>
    </lineage>
</organism>
<dbReference type="Proteomes" id="UP001165960">
    <property type="component" value="Unassembled WGS sequence"/>
</dbReference>
<gene>
    <name evidence="1" type="ORF">DSO57_1017281</name>
</gene>
<proteinExistence type="predicted"/>